<keyword evidence="3" id="KW-1185">Reference proteome</keyword>
<dbReference type="OrthoDB" id="4089008at2759"/>
<evidence type="ECO:0000313" key="3">
    <source>
        <dbReference type="Proteomes" id="UP000189580"/>
    </source>
</evidence>
<dbReference type="EMBL" id="CP014503">
    <property type="protein sequence ID" value="ANB14387.1"/>
    <property type="molecule type" value="Genomic_DNA"/>
</dbReference>
<dbReference type="AlphaFoldDB" id="A0A161HLR8"/>
<feature type="compositionally biased region" description="Low complexity" evidence="1">
    <location>
        <begin position="121"/>
        <end position="139"/>
    </location>
</feature>
<organism evidence="2 3">
    <name type="scientific">Sugiyamaella lignohabitans</name>
    <dbReference type="NCBI Taxonomy" id="796027"/>
    <lineage>
        <taxon>Eukaryota</taxon>
        <taxon>Fungi</taxon>
        <taxon>Dikarya</taxon>
        <taxon>Ascomycota</taxon>
        <taxon>Saccharomycotina</taxon>
        <taxon>Dipodascomycetes</taxon>
        <taxon>Dipodascales</taxon>
        <taxon>Trichomonascaceae</taxon>
        <taxon>Sugiyamaella</taxon>
    </lineage>
</organism>
<feature type="compositionally biased region" description="Polar residues" evidence="1">
    <location>
        <begin position="140"/>
        <end position="155"/>
    </location>
</feature>
<dbReference type="Pfam" id="PF04001">
    <property type="entry name" value="Vhr1"/>
    <property type="match status" value="1"/>
</dbReference>
<dbReference type="Proteomes" id="UP000189580">
    <property type="component" value="Chromosome b"/>
</dbReference>
<proteinExistence type="predicted"/>
<name>A0A161HLR8_9ASCO</name>
<dbReference type="InterPro" id="IPR007147">
    <property type="entry name" value="TF_Vhr"/>
</dbReference>
<accession>A0A161HLR8</accession>
<evidence type="ECO:0000256" key="1">
    <source>
        <dbReference type="SAM" id="MobiDB-lite"/>
    </source>
</evidence>
<feature type="region of interest" description="Disordered" evidence="1">
    <location>
        <begin position="1"/>
        <end position="24"/>
    </location>
</feature>
<dbReference type="GeneID" id="30033835"/>
<sequence length="548" mass="60507">MNTPDSHQKVEHSLKEPDGNASDNDHMVQLGVGITQAIRSRLNFTDDYKWKRFSARRLELIDELELSSRKASEQDEKISLVANRLREEYGFPETTLNDFHRLVRAGIQSVRRNRKRSYLKGTTGPSNPTGNTSSTASGTITPNTSTPTSGHSPILSSDHIHMPQTKQSYTKLTAELASSNSIQDKRVGLQFENISPDRFKFSNQADSDDESSILPLKRPRAVRPSPQNNDRISITSLISPSPPVPTHPLTSDQTVLPPVSSLSLASPGPREDLFILALERLQQFTIKLSSHMPVNSNTEFLGQSVMSTAAAYAVERRLPNHESSETVRSYVLSFTVTSAIVRALGLHSFSLLKITLASCCREYGFDTIIHSLSSFYYEMFNIDPTFDLTKESSYDKMASILATVTSSRAIPTPVLPVNTGLLSAPGSTITSLTSLSGTAYKSQAPVVRPVTLRFGNQKLEFTYSPARVSSPPTVSEVLDNGRNAFSINKEQPLQIENRNRPGKILLTDADVADTFTEARVDIELRVVQRDRPLASSAAADRPKFQELL</sequence>
<protein>
    <submittedName>
        <fullName evidence="2">Vhr1p</fullName>
    </submittedName>
</protein>
<reference evidence="2 3" key="1">
    <citation type="submission" date="2016-02" db="EMBL/GenBank/DDBJ databases">
        <title>Complete genome sequence and transcriptome regulation of the pentose utilising yeast Sugiyamaella lignohabitans.</title>
        <authorList>
            <person name="Bellasio M."/>
            <person name="Peymann A."/>
            <person name="Valli M."/>
            <person name="Sipitzky M."/>
            <person name="Graf A."/>
            <person name="Sauer M."/>
            <person name="Marx H."/>
            <person name="Mattanovich D."/>
        </authorList>
    </citation>
    <scope>NUCLEOTIDE SEQUENCE [LARGE SCALE GENOMIC DNA]</scope>
    <source>
        <strain evidence="2 3">CBS 10342</strain>
    </source>
</reference>
<feature type="region of interest" description="Disordered" evidence="1">
    <location>
        <begin position="113"/>
        <end position="158"/>
    </location>
</feature>
<dbReference type="KEGG" id="slb:AWJ20_1975"/>
<gene>
    <name evidence="2" type="primary">VHR1</name>
    <name evidence="2" type="ORF">AWJ20_1975</name>
</gene>
<dbReference type="RefSeq" id="XP_018736864.1">
    <property type="nucleotide sequence ID" value="XM_018878895.1"/>
</dbReference>
<evidence type="ECO:0000313" key="2">
    <source>
        <dbReference type="EMBL" id="ANB14387.1"/>
    </source>
</evidence>